<name>A0ABX1CUA2_9SPHN</name>
<dbReference type="InterPro" id="IPR004358">
    <property type="entry name" value="Sig_transdc_His_kin-like_C"/>
</dbReference>
<accession>A0ABX1CUA2</accession>
<dbReference type="SMART" id="SM00387">
    <property type="entry name" value="HATPase_c"/>
    <property type="match status" value="1"/>
</dbReference>
<evidence type="ECO:0000256" key="6">
    <source>
        <dbReference type="SAM" id="MobiDB-lite"/>
    </source>
</evidence>
<comment type="caution">
    <text evidence="8">The sequence shown here is derived from an EMBL/GenBank/DDBJ whole genome shotgun (WGS) entry which is preliminary data.</text>
</comment>
<evidence type="ECO:0000256" key="1">
    <source>
        <dbReference type="ARBA" id="ARBA00000085"/>
    </source>
</evidence>
<evidence type="ECO:0000313" key="9">
    <source>
        <dbReference type="Proteomes" id="UP000732399"/>
    </source>
</evidence>
<keyword evidence="5" id="KW-0902">Two-component regulatory system</keyword>
<feature type="domain" description="Histidine kinase" evidence="7">
    <location>
        <begin position="266"/>
        <end position="481"/>
    </location>
</feature>
<evidence type="ECO:0000256" key="5">
    <source>
        <dbReference type="ARBA" id="ARBA00023012"/>
    </source>
</evidence>
<dbReference type="EC" id="2.7.13.3" evidence="2"/>
<dbReference type="InterPro" id="IPR050736">
    <property type="entry name" value="Sensor_HK_Regulatory"/>
</dbReference>
<dbReference type="InterPro" id="IPR036890">
    <property type="entry name" value="HATPase_C_sf"/>
</dbReference>
<feature type="region of interest" description="Disordered" evidence="6">
    <location>
        <begin position="1"/>
        <end position="28"/>
    </location>
</feature>
<dbReference type="PANTHER" id="PTHR43711">
    <property type="entry name" value="TWO-COMPONENT HISTIDINE KINASE"/>
    <property type="match status" value="1"/>
</dbReference>
<evidence type="ECO:0000259" key="7">
    <source>
        <dbReference type="PROSITE" id="PS50109"/>
    </source>
</evidence>
<keyword evidence="9" id="KW-1185">Reference proteome</keyword>
<dbReference type="Pfam" id="PF02518">
    <property type="entry name" value="HATPase_c"/>
    <property type="match status" value="1"/>
</dbReference>
<comment type="catalytic activity">
    <reaction evidence="1">
        <text>ATP + protein L-histidine = ADP + protein N-phospho-L-histidine.</text>
        <dbReference type="EC" id="2.7.13.3"/>
    </reaction>
</comment>
<dbReference type="Gene3D" id="3.30.565.10">
    <property type="entry name" value="Histidine kinase-like ATPase, C-terminal domain"/>
    <property type="match status" value="1"/>
</dbReference>
<dbReference type="PANTHER" id="PTHR43711:SF26">
    <property type="entry name" value="SENSOR HISTIDINE KINASE RCSC"/>
    <property type="match status" value="1"/>
</dbReference>
<dbReference type="PROSITE" id="PS50109">
    <property type="entry name" value="HIS_KIN"/>
    <property type="match status" value="1"/>
</dbReference>
<evidence type="ECO:0000313" key="8">
    <source>
        <dbReference type="EMBL" id="NJR79427.1"/>
    </source>
</evidence>
<protein>
    <recommendedName>
        <fullName evidence="2">histidine kinase</fullName>
        <ecNumber evidence="2">2.7.13.3</ecNumber>
    </recommendedName>
</protein>
<dbReference type="InterPro" id="IPR005467">
    <property type="entry name" value="His_kinase_dom"/>
</dbReference>
<dbReference type="Proteomes" id="UP000732399">
    <property type="component" value="Unassembled WGS sequence"/>
</dbReference>
<dbReference type="InterPro" id="IPR003594">
    <property type="entry name" value="HATPase_dom"/>
</dbReference>
<gene>
    <name evidence="8" type="ORF">HBH26_12625</name>
</gene>
<reference evidence="8 9" key="1">
    <citation type="submission" date="2020-03" db="EMBL/GenBank/DDBJ databases">
        <authorList>
            <person name="Wang L."/>
            <person name="He N."/>
            <person name="Li Y."/>
            <person name="Fang Y."/>
            <person name="Zhang F."/>
        </authorList>
    </citation>
    <scope>NUCLEOTIDE SEQUENCE [LARGE SCALE GENOMIC DNA]</scope>
    <source>
        <strain evidence="8 9">36D10-4-7</strain>
    </source>
</reference>
<dbReference type="PRINTS" id="PR00344">
    <property type="entry name" value="BCTRLSENSOR"/>
</dbReference>
<dbReference type="GO" id="GO:0016301">
    <property type="term" value="F:kinase activity"/>
    <property type="evidence" value="ECO:0007669"/>
    <property type="project" value="UniProtKB-KW"/>
</dbReference>
<evidence type="ECO:0000256" key="4">
    <source>
        <dbReference type="ARBA" id="ARBA00022777"/>
    </source>
</evidence>
<evidence type="ECO:0000256" key="2">
    <source>
        <dbReference type="ARBA" id="ARBA00012438"/>
    </source>
</evidence>
<evidence type="ECO:0000256" key="3">
    <source>
        <dbReference type="ARBA" id="ARBA00022679"/>
    </source>
</evidence>
<dbReference type="SUPFAM" id="SSF47384">
    <property type="entry name" value="Homodimeric domain of signal transducing histidine kinase"/>
    <property type="match status" value="1"/>
</dbReference>
<dbReference type="InterPro" id="IPR036097">
    <property type="entry name" value="HisK_dim/P_sf"/>
</dbReference>
<dbReference type="SUPFAM" id="SSF55874">
    <property type="entry name" value="ATPase domain of HSP90 chaperone/DNA topoisomerase II/histidine kinase"/>
    <property type="match status" value="1"/>
</dbReference>
<keyword evidence="4 8" id="KW-0418">Kinase</keyword>
<organism evidence="8 9">
    <name type="scientific">Sphingomonas corticis</name>
    <dbReference type="NCBI Taxonomy" id="2722791"/>
    <lineage>
        <taxon>Bacteria</taxon>
        <taxon>Pseudomonadati</taxon>
        <taxon>Pseudomonadota</taxon>
        <taxon>Alphaproteobacteria</taxon>
        <taxon>Sphingomonadales</taxon>
        <taxon>Sphingomonadaceae</taxon>
        <taxon>Sphingomonas</taxon>
    </lineage>
</organism>
<sequence>MRGDDRAGCTTGAGDDGAARAVPRRRAGAGARGVSEVAPLDLRVDREDRLLAADPLLAAINERAGGATGRALAVPQLAAIARLARRLDIGIGRATTIADGEADLDCWIAATPDRGDVTLSVSLLRERPAWRAPVATAVPARVPPPPGADWTWETDADLRIVRIDTAGALLAGVTPADALGQPVTRLFALATSPQGGLPLVDAMAEAADFDAQPASIPATGAPVMLAGHARLDAAGRFAGFAGGTFAAPRASAEAAPAAATPTFNARLERILRGPLGRIVAHADSIHAGADGPLEPHYADYAADISSAGRHLLGLVDDLVDLEAIERADFRIEREAVDLADVARRAAGLLAVRAADAGVTIDRSGLDQPLPAIGEFRRCLQILVNLVGNAVRYSPRGGTVWLTLQREEARAVLIVADQGKGIAVADQARIFEKFERVDVTEPGGSGLGLYIARRLARAMDGDLTVDSAPGMGARFVLSLPLA</sequence>
<dbReference type="EMBL" id="JAAVJH010000007">
    <property type="protein sequence ID" value="NJR79427.1"/>
    <property type="molecule type" value="Genomic_DNA"/>
</dbReference>
<keyword evidence="3" id="KW-0808">Transferase</keyword>
<proteinExistence type="predicted"/>